<dbReference type="GeneID" id="5479504"/>
<accession>A7AMA7</accession>
<dbReference type="Pfam" id="PF23528">
    <property type="entry name" value="Microp_apicomplexa_15"/>
    <property type="match status" value="2"/>
</dbReference>
<feature type="compositionally biased region" description="Basic residues" evidence="1">
    <location>
        <begin position="354"/>
        <end position="365"/>
    </location>
</feature>
<evidence type="ECO:0000256" key="1">
    <source>
        <dbReference type="SAM" id="MobiDB-lite"/>
    </source>
</evidence>
<sequence length="373" mass="42960">MELNHNCRRVNGFRKVTKWVAGLAVVTYSAAGNVICCTSPGTAILQDTGNGPTTGLEQHQPLVFPVRHDDVQSSDFQSDDNAPMPLRSPNHRRHKPKPVTVYRKKLDTLNGETYEKDIAAIDFTTISKEDGNRMKMLIRQKHMGLRFGDIPYDIAKELVKYDDIAKVPQKMRSELIKCMVKHRNDDLIYKFPESIASMVFLCRKCGDLPGNVVSRLKQPLTKHEFGMLLDELPENLASEASNFAKYEDIPRDLVNRLQNYMRKERFLNQLSCLPKVLARKIYSYGSIDAIPTKLRKEVNKYLDIQHFDDLVANLPKELSDEVKRCGSFDRIHDELKHKIRDHYSKHCFDGTEVKHHKRLSKKRTSTRPQSDPE</sequence>
<evidence type="ECO:0000313" key="3">
    <source>
        <dbReference type="EMBL" id="EDO07691.1"/>
    </source>
</evidence>
<reference evidence="3 4" key="1">
    <citation type="journal article" date="2007" name="PLoS Pathog.">
        <title>Genome sequence of Babesia bovis and comparative analysis of apicomplexan hemoprotozoa.</title>
        <authorList>
            <person name="Brayton K.A."/>
            <person name="Lau A.O.T."/>
            <person name="Herndon D.R."/>
            <person name="Hannick L."/>
            <person name="Kappmeyer L.S."/>
            <person name="Berens S.J."/>
            <person name="Bidwell S.L."/>
            <person name="Brown W.C."/>
            <person name="Crabtree J."/>
            <person name="Fadrosh D."/>
            <person name="Feldblum T."/>
            <person name="Forberger H.A."/>
            <person name="Haas B.J."/>
            <person name="Howell J.M."/>
            <person name="Khouri H."/>
            <person name="Koo H."/>
            <person name="Mann D.J."/>
            <person name="Norimine J."/>
            <person name="Paulsen I.T."/>
            <person name="Radune D."/>
            <person name="Ren Q."/>
            <person name="Smith R.K. Jr."/>
            <person name="Suarez C.E."/>
            <person name="White O."/>
            <person name="Wortman J.R."/>
            <person name="Knowles D.P. Jr."/>
            <person name="McElwain T.F."/>
            <person name="Nene V.M."/>
        </authorList>
    </citation>
    <scope>NUCLEOTIDE SEQUENCE [LARGE SCALE GENOMIC DNA]</scope>
    <source>
        <strain evidence="3">T2Bo</strain>
    </source>
</reference>
<name>A7AMA7_BABBO</name>
<evidence type="ECO:0000313" key="4">
    <source>
        <dbReference type="Proteomes" id="UP000002173"/>
    </source>
</evidence>
<dbReference type="RefSeq" id="XP_001611259.1">
    <property type="nucleotide sequence ID" value="XM_001611209.1"/>
</dbReference>
<gene>
    <name evidence="3" type="ORF">BBOV_III001240</name>
</gene>
<feature type="domain" description="Microprotein" evidence="2">
    <location>
        <begin position="207"/>
        <end position="275"/>
    </location>
</feature>
<comment type="caution">
    <text evidence="3">The sequence shown here is derived from an EMBL/GenBank/DDBJ whole genome shotgun (WGS) entry which is preliminary data.</text>
</comment>
<proteinExistence type="predicted"/>
<reference evidence="4" key="3">
    <citation type="journal article" date="2021" name="Int. J. Parasitol.">
        <title>Comparative analysis of gene expression between Babesia bovis blood stages and kinetes allowed by improved genome annotation.</title>
        <authorList>
            <person name="Ueti M.W."/>
            <person name="Johnson W.C."/>
            <person name="Kappmeyer L.S."/>
            <person name="Herndon D.R."/>
            <person name="Mousel M.R."/>
            <person name="Reif K.E."/>
            <person name="Taus N.S."/>
            <person name="Ifeonu O.O."/>
            <person name="Silva J.C."/>
            <person name="Suarez C.E."/>
            <person name="Brayton K.A."/>
        </authorList>
    </citation>
    <scope>NUCLEOTIDE SEQUENCE [LARGE SCALE GENOMIC DNA]</scope>
</reference>
<dbReference type="VEuPathDB" id="PiroplasmaDB:BBOV_III001240"/>
<reference evidence="4" key="2">
    <citation type="journal article" date="2020" name="Data Brief">
        <title>Transcriptome dataset of Babesia bovis life stages within vertebrate and invertebrate hosts.</title>
        <authorList>
            <person name="Ueti M.W."/>
            <person name="Johnson W.C."/>
            <person name="Kappmeyer L.S."/>
            <person name="Herndon D.R."/>
            <person name="Mousel M.R."/>
            <person name="Reif K.E."/>
            <person name="Taus N.S."/>
            <person name="Ifeonu O.O."/>
            <person name="Silva J.C."/>
            <person name="Suarez C.E."/>
            <person name="Brayton K.A."/>
        </authorList>
    </citation>
    <scope>NUCLEOTIDE SEQUENCE [LARGE SCALE GENOMIC DNA]</scope>
</reference>
<dbReference type="InterPro" id="IPR056354">
    <property type="entry name" value="Microp_dom_apicomplexa_5"/>
</dbReference>
<feature type="region of interest" description="Disordered" evidence="1">
    <location>
        <begin position="354"/>
        <end position="373"/>
    </location>
</feature>
<dbReference type="AlphaFoldDB" id="A7AMA7"/>
<dbReference type="EMBL" id="AAXT01000001">
    <property type="protein sequence ID" value="EDO07691.1"/>
    <property type="molecule type" value="Genomic_DNA"/>
</dbReference>
<dbReference type="Proteomes" id="UP000002173">
    <property type="component" value="Unassembled WGS sequence"/>
</dbReference>
<feature type="domain" description="Microprotein" evidence="2">
    <location>
        <begin position="284"/>
        <end position="348"/>
    </location>
</feature>
<dbReference type="InParanoid" id="A7AMA7"/>
<dbReference type="KEGG" id="bbo:BBOV_III001240"/>
<organism evidence="3 4">
    <name type="scientific">Babesia bovis</name>
    <dbReference type="NCBI Taxonomy" id="5865"/>
    <lineage>
        <taxon>Eukaryota</taxon>
        <taxon>Sar</taxon>
        <taxon>Alveolata</taxon>
        <taxon>Apicomplexa</taxon>
        <taxon>Aconoidasida</taxon>
        <taxon>Piroplasmida</taxon>
        <taxon>Babesiidae</taxon>
        <taxon>Babesia</taxon>
    </lineage>
</organism>
<keyword evidence="4" id="KW-1185">Reference proteome</keyword>
<protein>
    <submittedName>
        <fullName evidence="3">BBO225AA 22 kDa antigen</fullName>
    </submittedName>
</protein>
<evidence type="ECO:0000259" key="2">
    <source>
        <dbReference type="Pfam" id="PF23528"/>
    </source>
</evidence>
<feature type="region of interest" description="Disordered" evidence="1">
    <location>
        <begin position="72"/>
        <end position="95"/>
    </location>
</feature>